<sequence length="241" mass="27015">MVDYTNALNILTDTIKEATDSTVQAGPFKGMKLPDDSSWYGGDVLPKLLGVYESEIQLAVEDFIRRPADLVVNLGCAEGYYAVGLARRLNCPVYAIDKSEKAIEVSLKAAELNGVADKIRLKCSTARFRQISGLLSNADRPCLLVDCEGGEKDIFFVDADFRVFERSQIIIECHEHVEKNIASKLIDRLIPSHECRLIRQGSRNPHELPHLANVSEAIKWLAISENRPETMQWLVAHPRPR</sequence>
<name>A0A1I7NES4_9HYPH</name>
<dbReference type="Proteomes" id="UP000199423">
    <property type="component" value="Unassembled WGS sequence"/>
</dbReference>
<dbReference type="Gene3D" id="3.40.50.150">
    <property type="entry name" value="Vaccinia Virus protein VP39"/>
    <property type="match status" value="1"/>
</dbReference>
<dbReference type="CDD" id="cd02440">
    <property type="entry name" value="AdoMet_MTases"/>
    <property type="match status" value="1"/>
</dbReference>
<dbReference type="SUPFAM" id="SSF53335">
    <property type="entry name" value="S-adenosyl-L-methionine-dependent methyltransferases"/>
    <property type="match status" value="1"/>
</dbReference>
<dbReference type="InterPro" id="IPR029063">
    <property type="entry name" value="SAM-dependent_MTases_sf"/>
</dbReference>
<keyword evidence="2" id="KW-1185">Reference proteome</keyword>
<dbReference type="EMBL" id="FPCH01000002">
    <property type="protein sequence ID" value="SFV33174.1"/>
    <property type="molecule type" value="Genomic_DNA"/>
</dbReference>
<gene>
    <name evidence="1" type="ORF">SAMN04488557_1865</name>
</gene>
<evidence type="ECO:0000313" key="1">
    <source>
        <dbReference type="EMBL" id="SFV33174.1"/>
    </source>
</evidence>
<dbReference type="STRING" id="51670.SAMN04488557_1865"/>
<reference evidence="2" key="1">
    <citation type="submission" date="2016-10" db="EMBL/GenBank/DDBJ databases">
        <authorList>
            <person name="Varghese N."/>
            <person name="Submissions S."/>
        </authorList>
    </citation>
    <scope>NUCLEOTIDE SEQUENCE [LARGE SCALE GENOMIC DNA]</scope>
    <source>
        <strain evidence="2">DSM 1565</strain>
    </source>
</reference>
<dbReference type="OrthoDB" id="7343073at2"/>
<protein>
    <recommendedName>
        <fullName evidence="3">Methyltransferase domain-containing protein</fullName>
    </recommendedName>
</protein>
<organism evidence="1 2">
    <name type="scientific">Hyphomicrobium facile</name>
    <dbReference type="NCBI Taxonomy" id="51670"/>
    <lineage>
        <taxon>Bacteria</taxon>
        <taxon>Pseudomonadati</taxon>
        <taxon>Pseudomonadota</taxon>
        <taxon>Alphaproteobacteria</taxon>
        <taxon>Hyphomicrobiales</taxon>
        <taxon>Hyphomicrobiaceae</taxon>
        <taxon>Hyphomicrobium</taxon>
    </lineage>
</organism>
<proteinExistence type="predicted"/>
<evidence type="ECO:0008006" key="3">
    <source>
        <dbReference type="Google" id="ProtNLM"/>
    </source>
</evidence>
<dbReference type="RefSeq" id="WP_092867303.1">
    <property type="nucleotide sequence ID" value="NZ_FPCH01000002.1"/>
</dbReference>
<accession>A0A1I7NES4</accession>
<evidence type="ECO:0000313" key="2">
    <source>
        <dbReference type="Proteomes" id="UP000199423"/>
    </source>
</evidence>
<dbReference type="AlphaFoldDB" id="A0A1I7NES4"/>